<dbReference type="GO" id="GO:0005829">
    <property type="term" value="C:cytosol"/>
    <property type="evidence" value="ECO:0007669"/>
    <property type="project" value="TreeGrafter"/>
</dbReference>
<sequence length="342" mass="39026">MMTSVTHHTVAIEQIEQMLLGARRRELDINDLLRRAGIPPSLLASPKSRVTQAQCAALISLLRYRLRDELWGLCPHPLPLGSFEMGCRIVIGCRTLGEALRAGLRYYRLLLRDFSPHLRVTQGEARFCLAPHASRDASLAYAERSFSFLAYGLACWLVARRLPLLAVDYPQSAIGRSTDAGVLFQAPLHYGTLCGWRFEARWLELPVVQNEQSLEQFLRQAPANLLVKHRDQTSVTERIRRILRRHLDTTPPSLTDIGRQLAMTPQTLRRRLRLEGQGFRAIKDDLRRDVAVEYLARPELSLPEIAALLGFSEASTFHRAFKHWTGIAPGEYRQTRLHRPRE</sequence>
<dbReference type="Pfam" id="PF12833">
    <property type="entry name" value="HTH_18"/>
    <property type="match status" value="1"/>
</dbReference>
<evidence type="ECO:0000313" key="6">
    <source>
        <dbReference type="Proteomes" id="UP000077037"/>
    </source>
</evidence>
<name>A0A157NPQ4_9BORD</name>
<evidence type="ECO:0000259" key="4">
    <source>
        <dbReference type="PROSITE" id="PS01124"/>
    </source>
</evidence>
<dbReference type="GO" id="GO:0000976">
    <property type="term" value="F:transcription cis-regulatory region binding"/>
    <property type="evidence" value="ECO:0007669"/>
    <property type="project" value="TreeGrafter"/>
</dbReference>
<accession>A0A157NPQ4</accession>
<keyword evidence="3" id="KW-0804">Transcription</keyword>
<gene>
    <name evidence="5" type="primary">ureR</name>
    <name evidence="5" type="ORF">SAMEA1982600_01838</name>
</gene>
<evidence type="ECO:0000313" key="5">
    <source>
        <dbReference type="EMBL" id="SAI23198.1"/>
    </source>
</evidence>
<dbReference type="SMART" id="SM00342">
    <property type="entry name" value="HTH_ARAC"/>
    <property type="match status" value="1"/>
</dbReference>
<dbReference type="GO" id="GO:0003700">
    <property type="term" value="F:DNA-binding transcription factor activity"/>
    <property type="evidence" value="ECO:0007669"/>
    <property type="project" value="InterPro"/>
</dbReference>
<dbReference type="SUPFAM" id="SSF46689">
    <property type="entry name" value="Homeodomain-like"/>
    <property type="match status" value="1"/>
</dbReference>
<dbReference type="InterPro" id="IPR018060">
    <property type="entry name" value="HTH_AraC"/>
</dbReference>
<keyword evidence="1" id="KW-0805">Transcription regulation</keyword>
<dbReference type="PROSITE" id="PS01124">
    <property type="entry name" value="HTH_ARAC_FAMILY_2"/>
    <property type="match status" value="1"/>
</dbReference>
<reference evidence="5 6" key="1">
    <citation type="submission" date="2016-03" db="EMBL/GenBank/DDBJ databases">
        <authorList>
            <consortium name="Pathogen Informatics"/>
        </authorList>
    </citation>
    <scope>NUCLEOTIDE SEQUENCE [LARGE SCALE GENOMIC DNA]</scope>
    <source>
        <strain evidence="5 6">NCTC13364</strain>
    </source>
</reference>
<dbReference type="InterPro" id="IPR032687">
    <property type="entry name" value="AraC-type_N"/>
</dbReference>
<dbReference type="PANTHER" id="PTHR47894:SF1">
    <property type="entry name" value="HTH-TYPE TRANSCRIPTIONAL REGULATOR VQSM"/>
    <property type="match status" value="1"/>
</dbReference>
<keyword evidence="2" id="KW-0238">DNA-binding</keyword>
<evidence type="ECO:0000256" key="3">
    <source>
        <dbReference type="ARBA" id="ARBA00023163"/>
    </source>
</evidence>
<dbReference type="InterPro" id="IPR020449">
    <property type="entry name" value="Tscrpt_reg_AraC-type_HTH"/>
</dbReference>
<dbReference type="PANTHER" id="PTHR47894">
    <property type="entry name" value="HTH-TYPE TRANSCRIPTIONAL REGULATOR GADX"/>
    <property type="match status" value="1"/>
</dbReference>
<evidence type="ECO:0000256" key="1">
    <source>
        <dbReference type="ARBA" id="ARBA00023015"/>
    </source>
</evidence>
<evidence type="ECO:0000256" key="2">
    <source>
        <dbReference type="ARBA" id="ARBA00023125"/>
    </source>
</evidence>
<dbReference type="Gene3D" id="1.10.10.60">
    <property type="entry name" value="Homeodomain-like"/>
    <property type="match status" value="1"/>
</dbReference>
<dbReference type="Pfam" id="PF12625">
    <property type="entry name" value="Arabinose_bd"/>
    <property type="match status" value="1"/>
</dbReference>
<protein>
    <submittedName>
        <fullName evidence="5">Urease operon transcriptional activator</fullName>
    </submittedName>
</protein>
<dbReference type="EMBL" id="FKBS01000014">
    <property type="protein sequence ID" value="SAI23198.1"/>
    <property type="molecule type" value="Genomic_DNA"/>
</dbReference>
<proteinExistence type="predicted"/>
<dbReference type="InterPro" id="IPR009057">
    <property type="entry name" value="Homeodomain-like_sf"/>
</dbReference>
<dbReference type="AlphaFoldDB" id="A0A157NPQ4"/>
<dbReference type="Proteomes" id="UP000077037">
    <property type="component" value="Unassembled WGS sequence"/>
</dbReference>
<organism evidence="5 6">
    <name type="scientific">Bordetella ansorpii</name>
    <dbReference type="NCBI Taxonomy" id="288768"/>
    <lineage>
        <taxon>Bacteria</taxon>
        <taxon>Pseudomonadati</taxon>
        <taxon>Pseudomonadota</taxon>
        <taxon>Betaproteobacteria</taxon>
        <taxon>Burkholderiales</taxon>
        <taxon>Alcaligenaceae</taxon>
        <taxon>Bordetella</taxon>
    </lineage>
</organism>
<dbReference type="PRINTS" id="PR00032">
    <property type="entry name" value="HTHARAC"/>
</dbReference>
<feature type="domain" description="HTH araC/xylS-type" evidence="4">
    <location>
        <begin position="237"/>
        <end position="335"/>
    </location>
</feature>